<dbReference type="InterPro" id="IPR052196">
    <property type="entry name" value="Bact_Kbp"/>
</dbReference>
<comment type="caution">
    <text evidence="4">The sequence shown here is derived from an EMBL/GenBank/DDBJ whole genome shotgun (WGS) entry which is preliminary data.</text>
</comment>
<reference evidence="5" key="1">
    <citation type="submission" date="2019-10" db="EMBL/GenBank/DDBJ databases">
        <title>Streptomyces sp. nov., a novel actinobacterium isolated from alkaline environment.</title>
        <authorList>
            <person name="Golinska P."/>
        </authorList>
    </citation>
    <scope>NUCLEOTIDE SEQUENCE [LARGE SCALE GENOMIC DNA]</scope>
    <source>
        <strain evidence="5">DSM 42108</strain>
    </source>
</reference>
<evidence type="ECO:0000313" key="4">
    <source>
        <dbReference type="EMBL" id="MBB0231183.1"/>
    </source>
</evidence>
<dbReference type="EMBL" id="VKHS01000449">
    <property type="protein sequence ID" value="MBB0231183.1"/>
    <property type="molecule type" value="Genomic_DNA"/>
</dbReference>
<gene>
    <name evidence="4" type="ORF">FOE67_17120</name>
</gene>
<evidence type="ECO:0000256" key="2">
    <source>
        <dbReference type="SAM" id="MobiDB-lite"/>
    </source>
</evidence>
<dbReference type="AlphaFoldDB" id="A0A7W3T584"/>
<evidence type="ECO:0000313" key="5">
    <source>
        <dbReference type="Proteomes" id="UP000530234"/>
    </source>
</evidence>
<dbReference type="GO" id="GO:0000160">
    <property type="term" value="P:phosphorelay signal transduction system"/>
    <property type="evidence" value="ECO:0007669"/>
    <property type="project" value="UniProtKB-KW"/>
</dbReference>
<dbReference type="RefSeq" id="WP_182665312.1">
    <property type="nucleotide sequence ID" value="NZ_VKHS01000449.1"/>
</dbReference>
<dbReference type="InterPro" id="IPR011990">
    <property type="entry name" value="TPR-like_helical_dom_sf"/>
</dbReference>
<dbReference type="CDD" id="cd00118">
    <property type="entry name" value="LysM"/>
    <property type="match status" value="1"/>
</dbReference>
<proteinExistence type="predicted"/>
<dbReference type="InterPro" id="IPR036779">
    <property type="entry name" value="LysM_dom_sf"/>
</dbReference>
<protein>
    <recommendedName>
        <fullName evidence="3">Bacterial transcriptional activator domain-containing protein</fullName>
    </recommendedName>
</protein>
<sequence length="815" mass="85290">AAEAGDASKYYRIQPPEGRHHDTLWGIAERHLGDGLRYKEIYELNRDRVQPDGSRLTEASLIRPGWILEMPADATGGELVEAPGEDLDDMSPDEADEFLDYRETGDTGGDAAGGGTPGGAEETPQPPAVPDPAADHSDWTGPGAGGPGGTEETEHAVVPAEREAEAAGESGRGAIDALMAAPLLAAGLLIALGRARRQALWQAAAGALGRGVGDDLEPETPAAGDARDALLAGADPGAVAFLDRALRTLSAALDAEGRTLPAVYAAWLGADELHLQLAHPAGDPPAPWQPGQSDTYWTLERARLAGTPGGDAAGDAGAAAEAPYPGLVSLGTRDGIRLLLNLEAVPGIVSVLGAPRDREAVLGSVAAELATSGWSDRMTVTLVGFGAEMTALAPTRVRHLEDIAGLLEVMETETNLRHANLRHTGQDSILTGRTGPSRRHHWAPHLVVVGVEPTEDEAERLGALASVSAPLGIGYLVTSDRPDLPGLAWEFEVTPEGLLKEPDMGLELTAQLLPAAGRAAVVELFAGLAAGEGGSDGTGGGAGEPSGPVFTVDLSARGKPEVYAEIMGGYTVTGLPEPEPERAAQLREALALLLLHRAGVHPRVMAAALWPRGVSDDVRDAFLARLGDWLGRDAEGAPRLTTGDDGRLALSARVVSDWDVLRTLHHHAGRPGAADRARRLTDALALARGPLLDGQRAEGGYAWLDHEIVDAQYPLLVAGIALGLAEEHLGAGKGEQAYLAVRSALAAAPTDERLWNELLRAAHATGNREWLEGAADWLTAHHAQLFGPDQPLPARTRALMDEFLPGRRVEDNAVS</sequence>
<feature type="non-terminal residue" evidence="4">
    <location>
        <position position="1"/>
    </location>
</feature>
<dbReference type="Gene3D" id="1.25.40.10">
    <property type="entry name" value="Tetratricopeptide repeat domain"/>
    <property type="match status" value="1"/>
</dbReference>
<evidence type="ECO:0000256" key="1">
    <source>
        <dbReference type="ARBA" id="ARBA00023012"/>
    </source>
</evidence>
<name>A0A7W3T584_9ACTN</name>
<evidence type="ECO:0000259" key="3">
    <source>
        <dbReference type="Pfam" id="PF03704"/>
    </source>
</evidence>
<accession>A0A7W3T584</accession>
<keyword evidence="5" id="KW-1185">Reference proteome</keyword>
<feature type="compositionally biased region" description="Gly residues" evidence="2">
    <location>
        <begin position="106"/>
        <end position="118"/>
    </location>
</feature>
<organism evidence="4 5">
    <name type="scientific">Streptomyces calidiresistens</name>
    <dbReference type="NCBI Taxonomy" id="1485586"/>
    <lineage>
        <taxon>Bacteria</taxon>
        <taxon>Bacillati</taxon>
        <taxon>Actinomycetota</taxon>
        <taxon>Actinomycetes</taxon>
        <taxon>Kitasatosporales</taxon>
        <taxon>Streptomycetaceae</taxon>
        <taxon>Streptomyces</taxon>
    </lineage>
</organism>
<keyword evidence="1" id="KW-0902">Two-component regulatory system</keyword>
<dbReference type="InterPro" id="IPR005158">
    <property type="entry name" value="BTAD"/>
</dbReference>
<dbReference type="InterPro" id="IPR018392">
    <property type="entry name" value="LysM"/>
</dbReference>
<dbReference type="PANTHER" id="PTHR34700:SF4">
    <property type="entry name" value="PHAGE-LIKE ELEMENT PBSX PROTEIN XKDP"/>
    <property type="match status" value="1"/>
</dbReference>
<dbReference type="PANTHER" id="PTHR34700">
    <property type="entry name" value="POTASSIUM BINDING PROTEIN KBP"/>
    <property type="match status" value="1"/>
</dbReference>
<dbReference type="Pfam" id="PF03704">
    <property type="entry name" value="BTAD"/>
    <property type="match status" value="1"/>
</dbReference>
<dbReference type="Proteomes" id="UP000530234">
    <property type="component" value="Unassembled WGS sequence"/>
</dbReference>
<feature type="domain" description="Bacterial transcriptional activator" evidence="3">
    <location>
        <begin position="673"/>
        <end position="768"/>
    </location>
</feature>
<feature type="region of interest" description="Disordered" evidence="2">
    <location>
        <begin position="100"/>
        <end position="169"/>
    </location>
</feature>
<feature type="compositionally biased region" description="Basic and acidic residues" evidence="2">
    <location>
        <begin position="152"/>
        <end position="165"/>
    </location>
</feature>
<dbReference type="Gene3D" id="3.10.350.10">
    <property type="entry name" value="LysM domain"/>
    <property type="match status" value="1"/>
</dbReference>